<dbReference type="AlphaFoldDB" id="A0A2N9EED8"/>
<gene>
    <name evidence="1" type="ORF">FSB_LOCUS841</name>
</gene>
<reference evidence="1" key="1">
    <citation type="submission" date="2018-02" db="EMBL/GenBank/DDBJ databases">
        <authorList>
            <person name="Cohen D.B."/>
            <person name="Kent A.D."/>
        </authorList>
    </citation>
    <scope>NUCLEOTIDE SEQUENCE</scope>
</reference>
<evidence type="ECO:0008006" key="2">
    <source>
        <dbReference type="Google" id="ProtNLM"/>
    </source>
</evidence>
<protein>
    <recommendedName>
        <fullName evidence="2">Retrotransposon gag domain-containing protein</fullName>
    </recommendedName>
</protein>
<organism evidence="1">
    <name type="scientific">Fagus sylvatica</name>
    <name type="common">Beechnut</name>
    <dbReference type="NCBI Taxonomy" id="28930"/>
    <lineage>
        <taxon>Eukaryota</taxon>
        <taxon>Viridiplantae</taxon>
        <taxon>Streptophyta</taxon>
        <taxon>Embryophyta</taxon>
        <taxon>Tracheophyta</taxon>
        <taxon>Spermatophyta</taxon>
        <taxon>Magnoliopsida</taxon>
        <taxon>eudicotyledons</taxon>
        <taxon>Gunneridae</taxon>
        <taxon>Pentapetalae</taxon>
        <taxon>rosids</taxon>
        <taxon>fabids</taxon>
        <taxon>Fagales</taxon>
        <taxon>Fagaceae</taxon>
        <taxon>Fagus</taxon>
    </lineage>
</organism>
<accession>A0A2N9EED8</accession>
<dbReference type="EMBL" id="OIVN01000034">
    <property type="protein sequence ID" value="SPC72959.1"/>
    <property type="molecule type" value="Genomic_DNA"/>
</dbReference>
<name>A0A2N9EED8_FAGSY</name>
<evidence type="ECO:0000313" key="1">
    <source>
        <dbReference type="EMBL" id="SPC72959.1"/>
    </source>
</evidence>
<sequence length="183" mass="19568">MALGSRSAAPGGSRTYDLHQTYLFLALNDLSLEDYYAKFKGLCCKDLPSLSEGFGRLRQASLSDSSTVTLRTCDKSAFVTSIGGGHGGRGSGGREQGGRGCGRGRGPRKCTYCCGENHSVELCQDLHGKPAAHQVSLQEVENVVQSLLPNSTTRVVSILEEEYHLLMSMQSQSAESSSTVTLT</sequence>
<proteinExistence type="predicted"/>